<dbReference type="PROSITE" id="PS51257">
    <property type="entry name" value="PROKAR_LIPOPROTEIN"/>
    <property type="match status" value="1"/>
</dbReference>
<dbReference type="AlphaFoldDB" id="A0A3E1Y1X3"/>
<dbReference type="OrthoDB" id="674369at2"/>
<sequence length="183" mass="20677">MNRVKCIGVIAFVVFILFGCESSQKDIFDVLKDSILDSKIEQVRINLVLNEKYNLKDTVIEDEGVEWKAVLLKERGNNRLLAILETNWENQTVISRITIVDESIGKGNYRVGSQFKEVKDSIDSTNLNNSPDGVLALTSKRDKRINILLDLPETSPLTEGVSSLNEIPDKLQIKEIVFLKLDN</sequence>
<evidence type="ECO:0000313" key="2">
    <source>
        <dbReference type="Proteomes" id="UP000260644"/>
    </source>
</evidence>
<comment type="caution">
    <text evidence="1">The sequence shown here is derived from an EMBL/GenBank/DDBJ whole genome shotgun (WGS) entry which is preliminary data.</text>
</comment>
<proteinExistence type="predicted"/>
<dbReference type="Proteomes" id="UP000260644">
    <property type="component" value="Unassembled WGS sequence"/>
</dbReference>
<name>A0A3E1Y1X3_9BACT</name>
<gene>
    <name evidence="1" type="ORF">DVR12_26945</name>
</gene>
<evidence type="ECO:0008006" key="3">
    <source>
        <dbReference type="Google" id="ProtNLM"/>
    </source>
</evidence>
<dbReference type="RefSeq" id="WP_116978922.1">
    <property type="nucleotide sequence ID" value="NZ_QPMM01000020.1"/>
</dbReference>
<dbReference type="EMBL" id="QPMM01000020">
    <property type="protein sequence ID" value="RFS18685.1"/>
    <property type="molecule type" value="Genomic_DNA"/>
</dbReference>
<accession>A0A3E1Y1X3</accession>
<evidence type="ECO:0000313" key="1">
    <source>
        <dbReference type="EMBL" id="RFS18685.1"/>
    </source>
</evidence>
<keyword evidence="2" id="KW-1185">Reference proteome</keyword>
<protein>
    <recommendedName>
        <fullName evidence="3">Lipoprotein</fullName>
    </recommendedName>
</protein>
<organism evidence="1 2">
    <name type="scientific">Chitinophaga silvatica</name>
    <dbReference type="NCBI Taxonomy" id="2282649"/>
    <lineage>
        <taxon>Bacteria</taxon>
        <taxon>Pseudomonadati</taxon>
        <taxon>Bacteroidota</taxon>
        <taxon>Chitinophagia</taxon>
        <taxon>Chitinophagales</taxon>
        <taxon>Chitinophagaceae</taxon>
        <taxon>Chitinophaga</taxon>
    </lineage>
</organism>
<reference evidence="1 2" key="1">
    <citation type="submission" date="2018-07" db="EMBL/GenBank/DDBJ databases">
        <title>Chitinophaga K2CV101002-2 sp. nov., isolated from a monsoon evergreen broad-leaved forest soil.</title>
        <authorList>
            <person name="Lv Y."/>
        </authorList>
    </citation>
    <scope>NUCLEOTIDE SEQUENCE [LARGE SCALE GENOMIC DNA]</scope>
    <source>
        <strain evidence="1 2">GDMCC 1.1288</strain>
    </source>
</reference>